<dbReference type="FunFam" id="3.20.20.10:FF:000003">
    <property type="entry name" value="Diaminopimelate decarboxylase"/>
    <property type="match status" value="1"/>
</dbReference>
<dbReference type="Gene3D" id="2.40.37.10">
    <property type="entry name" value="Lyase, Ornithine Decarboxylase, Chain A, domain 1"/>
    <property type="match status" value="1"/>
</dbReference>
<dbReference type="PRINTS" id="PR01179">
    <property type="entry name" value="ODADCRBXLASE"/>
</dbReference>
<dbReference type="InterPro" id="IPR022643">
    <property type="entry name" value="De-COase2_C"/>
</dbReference>
<dbReference type="Pfam" id="PF02784">
    <property type="entry name" value="Orn_Arg_deC_N"/>
    <property type="match status" value="1"/>
</dbReference>
<keyword evidence="4 5" id="KW-0456">Lyase</keyword>
<feature type="binding site" evidence="5">
    <location>
        <position position="316"/>
    </location>
    <ligand>
        <name>substrate</name>
    </ligand>
</feature>
<evidence type="ECO:0000256" key="2">
    <source>
        <dbReference type="ARBA" id="ARBA00022793"/>
    </source>
</evidence>
<dbReference type="NCBIfam" id="TIGR01048">
    <property type="entry name" value="lysA"/>
    <property type="match status" value="1"/>
</dbReference>
<dbReference type="InterPro" id="IPR022644">
    <property type="entry name" value="De-COase2_N"/>
</dbReference>
<dbReference type="EMBL" id="PCVY01000004">
    <property type="protein sequence ID" value="PIQ87493.1"/>
    <property type="molecule type" value="Genomic_DNA"/>
</dbReference>
<dbReference type="InterPro" id="IPR002986">
    <property type="entry name" value="DAP_deCOOHase_LysA"/>
</dbReference>
<dbReference type="GO" id="GO:0008836">
    <property type="term" value="F:diaminopimelate decarboxylase activity"/>
    <property type="evidence" value="ECO:0007669"/>
    <property type="project" value="UniProtKB-UniRule"/>
</dbReference>
<dbReference type="PROSITE" id="PS00878">
    <property type="entry name" value="ODR_DC_2_1"/>
    <property type="match status" value="1"/>
</dbReference>
<organism evidence="11 12">
    <name type="scientific">Candidatus Abzuiibacterium crystallinum</name>
    <dbReference type="NCBI Taxonomy" id="1974748"/>
    <lineage>
        <taxon>Bacteria</taxon>
        <taxon>Pseudomonadati</taxon>
        <taxon>Candidatus Omnitrophota</taxon>
        <taxon>Candidatus Abzuiibacterium</taxon>
    </lineage>
</organism>
<keyword evidence="5" id="KW-0028">Amino-acid biosynthesis</keyword>
<keyword evidence="3 5" id="KW-0663">Pyridoxal phosphate</keyword>
<dbReference type="InterPro" id="IPR029066">
    <property type="entry name" value="PLP-binding_barrel"/>
</dbReference>
<dbReference type="InterPro" id="IPR009006">
    <property type="entry name" value="Ala_racemase/Decarboxylase_C"/>
</dbReference>
<dbReference type="HAMAP" id="MF_02120">
    <property type="entry name" value="LysA"/>
    <property type="match status" value="1"/>
</dbReference>
<keyword evidence="5 8" id="KW-0457">Lysine biosynthesis</keyword>
<dbReference type="InterPro" id="IPR022653">
    <property type="entry name" value="De-COase2_pyr-phos_BS"/>
</dbReference>
<feature type="active site" description="Proton donor" evidence="7">
    <location>
        <position position="343"/>
    </location>
</feature>
<dbReference type="Proteomes" id="UP000230859">
    <property type="component" value="Unassembled WGS sequence"/>
</dbReference>
<feature type="binding site" evidence="5">
    <location>
        <position position="239"/>
    </location>
    <ligand>
        <name>pyridoxal 5'-phosphate</name>
        <dbReference type="ChEBI" id="CHEBI:597326"/>
    </ligand>
</feature>
<dbReference type="Gene3D" id="3.20.20.10">
    <property type="entry name" value="Alanine racemase"/>
    <property type="match status" value="1"/>
</dbReference>
<name>A0A2H0LST0_9BACT</name>
<comment type="function">
    <text evidence="5">Specifically catalyzes the decarboxylation of meso-diaminopimelate (meso-DAP) to L-lysine.</text>
</comment>
<evidence type="ECO:0000259" key="10">
    <source>
        <dbReference type="Pfam" id="PF02784"/>
    </source>
</evidence>
<dbReference type="EC" id="4.1.1.20" evidence="5 6"/>
<feature type="domain" description="Orn/DAP/Arg decarboxylase 2 C-terminal" evidence="9">
    <location>
        <begin position="33"/>
        <end position="370"/>
    </location>
</feature>
<feature type="binding site" evidence="5">
    <location>
        <position position="372"/>
    </location>
    <ligand>
        <name>substrate</name>
    </ligand>
</feature>
<comment type="subunit">
    <text evidence="5">Homodimer.</text>
</comment>
<feature type="binding site" evidence="5">
    <location>
        <position position="276"/>
    </location>
    <ligand>
        <name>substrate</name>
    </ligand>
</feature>
<evidence type="ECO:0000256" key="7">
    <source>
        <dbReference type="PIRSR" id="PIRSR600183-50"/>
    </source>
</evidence>
<gene>
    <name evidence="5 11" type="primary">lysA</name>
    <name evidence="11" type="ORF">COV74_00550</name>
</gene>
<dbReference type="PANTHER" id="PTHR43727:SF2">
    <property type="entry name" value="GROUP IV DECARBOXYLASE"/>
    <property type="match status" value="1"/>
</dbReference>
<feature type="domain" description="Orn/DAP/Arg decarboxylase 2 N-terminal" evidence="10">
    <location>
        <begin position="37"/>
        <end position="279"/>
    </location>
</feature>
<evidence type="ECO:0000256" key="5">
    <source>
        <dbReference type="HAMAP-Rule" id="MF_02120"/>
    </source>
</evidence>
<dbReference type="PRINTS" id="PR01181">
    <property type="entry name" value="DAPDCRBXLASE"/>
</dbReference>
<dbReference type="InterPro" id="IPR000183">
    <property type="entry name" value="Orn/DAP/Arg_de-COase"/>
</dbReference>
<sequence>MHDFEYRNGELYCEKVRVQDIAGRVGTPFYLYSYKTFTDHFLKIKKAFEPVKPLICFAMKANGNLAVLRALVQKGAGLDIVSGGELFKARKAGCPGARIVYAGVGKTDQEIADAIRANILLFNVESIPELENIQRVAHQLKRRVNVSLRINPGIDPHTHDYIATGKSESKFGIDLDTAHLTFMRSMRYPNVSICGLHVHIGSQITDGEPFVKAFRKVLIFVTSLEKEGHRIQYLNLGGGLGIIYSDEKPQTAAEFAKKVLPLFKGRRYKLIFEPGRFIAGNGGLFVTKVLYIKQAASKHYAIVDGGMNDLLRPALYGAYHEILPLTKATMGKVQKYDLVGPICESGDFLATNRKIQSLRSGDAVGLLGAGAYGFTMSSQYNARPRVAEVLVKGNRFDIVRERETYQDLIQRERVPAYLK</sequence>
<dbReference type="UniPathway" id="UPA00034">
    <property type="reaction ID" value="UER00027"/>
</dbReference>
<dbReference type="PROSITE" id="PS00879">
    <property type="entry name" value="ODR_DC_2_2"/>
    <property type="match status" value="1"/>
</dbReference>
<feature type="modified residue" description="N6-(pyridoxal phosphate)lysine" evidence="5 7">
    <location>
        <position position="60"/>
    </location>
</feature>
<dbReference type="GO" id="GO:0030170">
    <property type="term" value="F:pyridoxal phosphate binding"/>
    <property type="evidence" value="ECO:0007669"/>
    <property type="project" value="UniProtKB-UniRule"/>
</dbReference>
<comment type="similarity">
    <text evidence="5">Belongs to the Orn/Lys/Arg decarboxylase class-II family. LysA subfamily.</text>
</comment>
<feature type="binding site" evidence="5">
    <location>
        <position position="344"/>
    </location>
    <ligand>
        <name>substrate</name>
    </ligand>
</feature>
<dbReference type="AlphaFoldDB" id="A0A2H0LST0"/>
<accession>A0A2H0LST0</accession>
<dbReference type="PANTHER" id="PTHR43727">
    <property type="entry name" value="DIAMINOPIMELATE DECARBOXYLASE"/>
    <property type="match status" value="1"/>
</dbReference>
<feature type="binding site" evidence="5">
    <location>
        <position position="312"/>
    </location>
    <ligand>
        <name>substrate</name>
    </ligand>
</feature>
<protein>
    <recommendedName>
        <fullName evidence="5 6">Diaminopimelate decarboxylase</fullName>
        <shortName evidence="5">DAP decarboxylase</shortName>
        <shortName evidence="5">DAPDC</shortName>
        <ecNumber evidence="5 6">4.1.1.20</ecNumber>
    </recommendedName>
</protein>
<comment type="cofactor">
    <cofactor evidence="1 5 7 8">
        <name>pyridoxal 5'-phosphate</name>
        <dbReference type="ChEBI" id="CHEBI:597326"/>
    </cofactor>
</comment>
<evidence type="ECO:0000313" key="11">
    <source>
        <dbReference type="EMBL" id="PIQ87493.1"/>
    </source>
</evidence>
<evidence type="ECO:0000256" key="8">
    <source>
        <dbReference type="RuleBase" id="RU003738"/>
    </source>
</evidence>
<feature type="binding site" evidence="5">
    <location>
        <position position="372"/>
    </location>
    <ligand>
        <name>pyridoxal 5'-phosphate</name>
        <dbReference type="ChEBI" id="CHEBI:597326"/>
    </ligand>
</feature>
<keyword evidence="2 5" id="KW-0210">Decarboxylase</keyword>
<proteinExistence type="inferred from homology"/>
<dbReference type="GO" id="GO:0009089">
    <property type="term" value="P:lysine biosynthetic process via diaminopimelate"/>
    <property type="evidence" value="ECO:0007669"/>
    <property type="project" value="UniProtKB-UniRule"/>
</dbReference>
<evidence type="ECO:0000256" key="4">
    <source>
        <dbReference type="ARBA" id="ARBA00023239"/>
    </source>
</evidence>
<evidence type="ECO:0000259" key="9">
    <source>
        <dbReference type="Pfam" id="PF00278"/>
    </source>
</evidence>
<comment type="pathway">
    <text evidence="5 8">Amino-acid biosynthesis; L-lysine biosynthesis via DAP pathway; L-lysine from DL-2,6-diaminopimelate: step 1/1.</text>
</comment>
<feature type="binding site" evidence="5">
    <location>
        <begin position="273"/>
        <end position="276"/>
    </location>
    <ligand>
        <name>pyridoxal 5'-phosphate</name>
        <dbReference type="ChEBI" id="CHEBI:597326"/>
    </ligand>
</feature>
<dbReference type="InterPro" id="IPR022657">
    <property type="entry name" value="De-COase2_CS"/>
</dbReference>
<evidence type="ECO:0000256" key="6">
    <source>
        <dbReference type="NCBIfam" id="TIGR01048"/>
    </source>
</evidence>
<dbReference type="SUPFAM" id="SSF51419">
    <property type="entry name" value="PLP-binding barrel"/>
    <property type="match status" value="1"/>
</dbReference>
<evidence type="ECO:0000313" key="12">
    <source>
        <dbReference type="Proteomes" id="UP000230859"/>
    </source>
</evidence>
<comment type="catalytic activity">
    <reaction evidence="5 8">
        <text>meso-2,6-diaminopimelate + H(+) = L-lysine + CO2</text>
        <dbReference type="Rhea" id="RHEA:15101"/>
        <dbReference type="ChEBI" id="CHEBI:15378"/>
        <dbReference type="ChEBI" id="CHEBI:16526"/>
        <dbReference type="ChEBI" id="CHEBI:32551"/>
        <dbReference type="ChEBI" id="CHEBI:57791"/>
        <dbReference type="EC" id="4.1.1.20"/>
    </reaction>
</comment>
<evidence type="ECO:0000256" key="3">
    <source>
        <dbReference type="ARBA" id="ARBA00022898"/>
    </source>
</evidence>
<dbReference type="CDD" id="cd06828">
    <property type="entry name" value="PLPDE_III_DapDC"/>
    <property type="match status" value="1"/>
</dbReference>
<evidence type="ECO:0000256" key="1">
    <source>
        <dbReference type="ARBA" id="ARBA00001933"/>
    </source>
</evidence>
<dbReference type="Pfam" id="PF00278">
    <property type="entry name" value="Orn_DAP_Arg_deC"/>
    <property type="match status" value="1"/>
</dbReference>
<comment type="caution">
    <text evidence="11">The sequence shown here is derived from an EMBL/GenBank/DDBJ whole genome shotgun (WGS) entry which is preliminary data.</text>
</comment>
<reference evidence="11 12" key="1">
    <citation type="submission" date="2017-09" db="EMBL/GenBank/DDBJ databases">
        <title>Depth-based differentiation of microbial function through sediment-hosted aquifers and enrichment of novel symbionts in the deep terrestrial subsurface.</title>
        <authorList>
            <person name="Probst A.J."/>
            <person name="Ladd B."/>
            <person name="Jarett J.K."/>
            <person name="Geller-Mcgrath D.E."/>
            <person name="Sieber C.M."/>
            <person name="Emerson J.B."/>
            <person name="Anantharaman K."/>
            <person name="Thomas B.C."/>
            <person name="Malmstrom R."/>
            <person name="Stieglmeier M."/>
            <person name="Klingl A."/>
            <person name="Woyke T."/>
            <person name="Ryan C.M."/>
            <person name="Banfield J.F."/>
        </authorList>
    </citation>
    <scope>NUCLEOTIDE SEQUENCE [LARGE SCALE GENOMIC DNA]</scope>
    <source>
        <strain evidence="11">CG11_big_fil_rev_8_21_14_0_20_45_26</strain>
    </source>
</reference>
<dbReference type="SUPFAM" id="SSF50621">
    <property type="entry name" value="Alanine racemase C-terminal domain-like"/>
    <property type="match status" value="1"/>
</dbReference>